<keyword evidence="4" id="KW-0687">Ribonucleoprotein</keyword>
<organism evidence="4 5">
    <name type="scientific">Roseibium denhamense</name>
    <dbReference type="NCBI Taxonomy" id="76305"/>
    <lineage>
        <taxon>Bacteria</taxon>
        <taxon>Pseudomonadati</taxon>
        <taxon>Pseudomonadota</taxon>
        <taxon>Alphaproteobacteria</taxon>
        <taxon>Hyphomicrobiales</taxon>
        <taxon>Stappiaceae</taxon>
        <taxon>Roseibium</taxon>
    </lineage>
</organism>
<feature type="domain" description="N-acetyltransferase" evidence="3">
    <location>
        <begin position="8"/>
        <end position="160"/>
    </location>
</feature>
<keyword evidence="1" id="KW-0808">Transferase</keyword>
<dbReference type="InterPro" id="IPR050832">
    <property type="entry name" value="Bact_Acetyltransf"/>
</dbReference>
<dbReference type="RefSeq" id="WP_155191379.1">
    <property type="nucleotide sequence ID" value="NZ_BAAAEA010000001.1"/>
</dbReference>
<evidence type="ECO:0000259" key="3">
    <source>
        <dbReference type="PROSITE" id="PS51186"/>
    </source>
</evidence>
<dbReference type="Pfam" id="PF00583">
    <property type="entry name" value="Acetyltransf_1"/>
    <property type="match status" value="1"/>
</dbReference>
<keyword evidence="5" id="KW-1185">Reference proteome</keyword>
<dbReference type="InterPro" id="IPR000182">
    <property type="entry name" value="GNAT_dom"/>
</dbReference>
<gene>
    <name evidence="4" type="ORF">SAMN06265374_3543</name>
</gene>
<reference evidence="4 5" key="1">
    <citation type="submission" date="2017-05" db="EMBL/GenBank/DDBJ databases">
        <authorList>
            <person name="Varghese N."/>
            <person name="Submissions S."/>
        </authorList>
    </citation>
    <scope>NUCLEOTIDE SEQUENCE [LARGE SCALE GENOMIC DNA]</scope>
    <source>
        <strain evidence="4 5">DSM 15949</strain>
    </source>
</reference>
<dbReference type="PROSITE" id="PS51186">
    <property type="entry name" value="GNAT"/>
    <property type="match status" value="1"/>
</dbReference>
<accession>A0ABY1PF55</accession>
<keyword evidence="4" id="KW-0689">Ribosomal protein</keyword>
<dbReference type="Proteomes" id="UP001157914">
    <property type="component" value="Unassembled WGS sequence"/>
</dbReference>
<protein>
    <submittedName>
        <fullName evidence="4">Ribosomal protein S18 acetylase RimI</fullName>
    </submittedName>
</protein>
<dbReference type="PANTHER" id="PTHR43877:SF1">
    <property type="entry name" value="ACETYLTRANSFERASE"/>
    <property type="match status" value="1"/>
</dbReference>
<evidence type="ECO:0000313" key="4">
    <source>
        <dbReference type="EMBL" id="SMP32443.1"/>
    </source>
</evidence>
<keyword evidence="2" id="KW-0012">Acyltransferase</keyword>
<dbReference type="PANTHER" id="PTHR43877">
    <property type="entry name" value="AMINOALKYLPHOSPHONATE N-ACETYLTRANSFERASE-RELATED-RELATED"/>
    <property type="match status" value="1"/>
</dbReference>
<dbReference type="SUPFAM" id="SSF55729">
    <property type="entry name" value="Acyl-CoA N-acyltransferases (Nat)"/>
    <property type="match status" value="1"/>
</dbReference>
<comment type="caution">
    <text evidence="4">The sequence shown here is derived from an EMBL/GenBank/DDBJ whole genome shotgun (WGS) entry which is preliminary data.</text>
</comment>
<dbReference type="CDD" id="cd04301">
    <property type="entry name" value="NAT_SF"/>
    <property type="match status" value="1"/>
</dbReference>
<dbReference type="EMBL" id="FXTT01000005">
    <property type="protein sequence ID" value="SMP32443.1"/>
    <property type="molecule type" value="Genomic_DNA"/>
</dbReference>
<evidence type="ECO:0000256" key="2">
    <source>
        <dbReference type="ARBA" id="ARBA00023315"/>
    </source>
</evidence>
<evidence type="ECO:0000256" key="1">
    <source>
        <dbReference type="ARBA" id="ARBA00022679"/>
    </source>
</evidence>
<dbReference type="Gene3D" id="3.40.630.30">
    <property type="match status" value="1"/>
</dbReference>
<dbReference type="GO" id="GO:0005840">
    <property type="term" value="C:ribosome"/>
    <property type="evidence" value="ECO:0007669"/>
    <property type="project" value="UniProtKB-KW"/>
</dbReference>
<dbReference type="InterPro" id="IPR016181">
    <property type="entry name" value="Acyl_CoA_acyltransferase"/>
</dbReference>
<name>A0ABY1PF55_9HYPH</name>
<sequence>MTSPDAPVSIRAAEFDDLPDVLKLLRCLNPQDLHAPAEKHHETFERMLNLPGLTVFLAHLGSKAVATCTLMVIPNLTRGSSPFALIENVVTHPDVRGQGIGRQLITAVCDNAWKEGCFKIMLLSGTQNEKAHRFYEQMGFQTTKKGFELRRPGFPVRRPT</sequence>
<proteinExistence type="predicted"/>
<evidence type="ECO:0000313" key="5">
    <source>
        <dbReference type="Proteomes" id="UP001157914"/>
    </source>
</evidence>